<evidence type="ECO:0008006" key="4">
    <source>
        <dbReference type="Google" id="ProtNLM"/>
    </source>
</evidence>
<gene>
    <name evidence="2" type="ORF">SAMN05443665_1003132</name>
</gene>
<reference evidence="2 3" key="1">
    <citation type="submission" date="2017-06" db="EMBL/GenBank/DDBJ databases">
        <authorList>
            <person name="Kim H.J."/>
            <person name="Triplett B.A."/>
        </authorList>
    </citation>
    <scope>NUCLEOTIDE SEQUENCE [LARGE SCALE GENOMIC DNA]</scope>
    <source>
        <strain evidence="2 3">DSM 44715</strain>
    </source>
</reference>
<keyword evidence="1" id="KW-0472">Membrane</keyword>
<evidence type="ECO:0000256" key="1">
    <source>
        <dbReference type="SAM" id="Phobius"/>
    </source>
</evidence>
<dbReference type="OrthoDB" id="3827914at2"/>
<feature type="transmembrane region" description="Helical" evidence="1">
    <location>
        <begin position="89"/>
        <end position="114"/>
    </location>
</feature>
<feature type="transmembrane region" description="Helical" evidence="1">
    <location>
        <begin position="203"/>
        <end position="224"/>
    </location>
</feature>
<feature type="transmembrane region" description="Helical" evidence="1">
    <location>
        <begin position="46"/>
        <end position="69"/>
    </location>
</feature>
<accession>A0A239E0X0</accession>
<dbReference type="Proteomes" id="UP000198318">
    <property type="component" value="Unassembled WGS sequence"/>
</dbReference>
<dbReference type="RefSeq" id="WP_089324740.1">
    <property type="nucleotide sequence ID" value="NZ_FZOR01000003.1"/>
</dbReference>
<feature type="transmembrane region" description="Helical" evidence="1">
    <location>
        <begin position="126"/>
        <end position="146"/>
    </location>
</feature>
<name>A0A239E0X0_9ACTN</name>
<sequence length="232" mass="23932">MIALVRFQVAGYVRSLRVLHPLILVLLFVALILFQGPSGPDAAELAAMTFADVAAVMFPVWAWAGRALLDTAPDEQRALTATAVRRPSISVWAGLLAAYGVNLCLGAVALAVPLLHAVQAGSPGSAVLTGLGLNLLVAVPGTLLGACTSRALIPDPGVSLLALLGGAAAFLLLGIGPLAWLSVPMIEWLRAAHDGPSAFTSGFPGIALHLLVWSSVVGFFYVTVARRRTAAA</sequence>
<feature type="transmembrane region" description="Helical" evidence="1">
    <location>
        <begin position="12"/>
        <end position="34"/>
    </location>
</feature>
<evidence type="ECO:0000313" key="2">
    <source>
        <dbReference type="EMBL" id="SNS37544.1"/>
    </source>
</evidence>
<keyword evidence="1" id="KW-0812">Transmembrane</keyword>
<evidence type="ECO:0000313" key="3">
    <source>
        <dbReference type="Proteomes" id="UP000198318"/>
    </source>
</evidence>
<dbReference type="EMBL" id="FZOR01000003">
    <property type="protein sequence ID" value="SNS37544.1"/>
    <property type="molecule type" value="Genomic_DNA"/>
</dbReference>
<keyword evidence="3" id="KW-1185">Reference proteome</keyword>
<protein>
    <recommendedName>
        <fullName evidence="4">ABC-2 type transport system permease protein</fullName>
    </recommendedName>
</protein>
<organism evidence="2 3">
    <name type="scientific">Actinomadura meyerae</name>
    <dbReference type="NCBI Taxonomy" id="240840"/>
    <lineage>
        <taxon>Bacteria</taxon>
        <taxon>Bacillati</taxon>
        <taxon>Actinomycetota</taxon>
        <taxon>Actinomycetes</taxon>
        <taxon>Streptosporangiales</taxon>
        <taxon>Thermomonosporaceae</taxon>
        <taxon>Actinomadura</taxon>
    </lineage>
</organism>
<proteinExistence type="predicted"/>
<keyword evidence="1" id="KW-1133">Transmembrane helix</keyword>
<dbReference type="AlphaFoldDB" id="A0A239E0X0"/>
<feature type="transmembrane region" description="Helical" evidence="1">
    <location>
        <begin position="158"/>
        <end position="183"/>
    </location>
</feature>